<feature type="domain" description="CENP-V/GFA" evidence="5">
    <location>
        <begin position="7"/>
        <end position="121"/>
    </location>
</feature>
<dbReference type="RefSeq" id="WP_266346770.1">
    <property type="nucleotide sequence ID" value="NZ_JAPKNG010000001.1"/>
</dbReference>
<reference evidence="6 7" key="1">
    <citation type="submission" date="2023-07" db="EMBL/GenBank/DDBJ databases">
        <title>Genomic Encyclopedia of Type Strains, Phase IV (KMG-IV): sequencing the most valuable type-strain genomes for metagenomic binning, comparative biology and taxonomic classification.</title>
        <authorList>
            <person name="Goeker M."/>
        </authorList>
    </citation>
    <scope>NUCLEOTIDE SEQUENCE [LARGE SCALE GENOMIC DNA]</scope>
    <source>
        <strain evidence="6 7">B6-8</strain>
    </source>
</reference>
<keyword evidence="4" id="KW-0456">Lyase</keyword>
<dbReference type="PROSITE" id="PS51891">
    <property type="entry name" value="CENP_V_GFA"/>
    <property type="match status" value="1"/>
</dbReference>
<dbReference type="SUPFAM" id="SSF51316">
    <property type="entry name" value="Mss4-like"/>
    <property type="match status" value="1"/>
</dbReference>
<evidence type="ECO:0000256" key="2">
    <source>
        <dbReference type="ARBA" id="ARBA00022723"/>
    </source>
</evidence>
<gene>
    <name evidence="6" type="ORF">QO014_000182</name>
</gene>
<evidence type="ECO:0000256" key="4">
    <source>
        <dbReference type="ARBA" id="ARBA00023239"/>
    </source>
</evidence>
<sequence>MTATSETTGSCLCGAVRYQITGPFERFFLCHCSRCRKGSGSAHGANIFSSQATLAWLSGEDSIRTYRVPESRHARSFCVECGSGVPQAKGNWLMVPAGSLDSAIDIRPDAHICCSSRAEWDAHLEDVPSVDGMPG</sequence>
<dbReference type="PANTHER" id="PTHR33337">
    <property type="entry name" value="GFA DOMAIN-CONTAINING PROTEIN"/>
    <property type="match status" value="1"/>
</dbReference>
<dbReference type="EMBL" id="JAUSVO010000001">
    <property type="protein sequence ID" value="MDQ0435812.1"/>
    <property type="molecule type" value="Genomic_DNA"/>
</dbReference>
<dbReference type="Pfam" id="PF04828">
    <property type="entry name" value="GFA"/>
    <property type="match status" value="1"/>
</dbReference>
<dbReference type="InterPro" id="IPR011057">
    <property type="entry name" value="Mss4-like_sf"/>
</dbReference>
<evidence type="ECO:0000313" key="6">
    <source>
        <dbReference type="EMBL" id="MDQ0435812.1"/>
    </source>
</evidence>
<keyword evidence="3" id="KW-0862">Zinc</keyword>
<comment type="similarity">
    <text evidence="1">Belongs to the Gfa family.</text>
</comment>
<dbReference type="Gene3D" id="3.90.1590.10">
    <property type="entry name" value="glutathione-dependent formaldehyde- activating enzyme (gfa)"/>
    <property type="match status" value="1"/>
</dbReference>
<evidence type="ECO:0000313" key="7">
    <source>
        <dbReference type="Proteomes" id="UP001241603"/>
    </source>
</evidence>
<evidence type="ECO:0000256" key="3">
    <source>
        <dbReference type="ARBA" id="ARBA00022833"/>
    </source>
</evidence>
<comment type="caution">
    <text evidence="6">The sequence shown here is derived from an EMBL/GenBank/DDBJ whole genome shotgun (WGS) entry which is preliminary data.</text>
</comment>
<accession>A0ABU0H0K5</accession>
<dbReference type="Proteomes" id="UP001241603">
    <property type="component" value="Unassembled WGS sequence"/>
</dbReference>
<dbReference type="PANTHER" id="PTHR33337:SF40">
    <property type="entry name" value="CENP-V_GFA DOMAIN-CONTAINING PROTEIN-RELATED"/>
    <property type="match status" value="1"/>
</dbReference>
<keyword evidence="7" id="KW-1185">Reference proteome</keyword>
<proteinExistence type="inferred from homology"/>
<keyword evidence="2" id="KW-0479">Metal-binding</keyword>
<dbReference type="InterPro" id="IPR006913">
    <property type="entry name" value="CENP-V/GFA"/>
</dbReference>
<evidence type="ECO:0000259" key="5">
    <source>
        <dbReference type="PROSITE" id="PS51891"/>
    </source>
</evidence>
<organism evidence="6 7">
    <name type="scientific">Kaistia dalseonensis</name>
    <dbReference type="NCBI Taxonomy" id="410840"/>
    <lineage>
        <taxon>Bacteria</taxon>
        <taxon>Pseudomonadati</taxon>
        <taxon>Pseudomonadota</taxon>
        <taxon>Alphaproteobacteria</taxon>
        <taxon>Hyphomicrobiales</taxon>
        <taxon>Kaistiaceae</taxon>
        <taxon>Kaistia</taxon>
    </lineage>
</organism>
<protein>
    <recommendedName>
        <fullName evidence="5">CENP-V/GFA domain-containing protein</fullName>
    </recommendedName>
</protein>
<evidence type="ECO:0000256" key="1">
    <source>
        <dbReference type="ARBA" id="ARBA00005495"/>
    </source>
</evidence>
<name>A0ABU0H0K5_9HYPH</name>